<dbReference type="RefSeq" id="WP_135472519.1">
    <property type="nucleotide sequence ID" value="NZ_CASJDB010000028.1"/>
</dbReference>
<dbReference type="AlphaFoldDB" id="A0A4Z0V117"/>
<keyword evidence="1" id="KW-0328">Glycosyltransferase</keyword>
<evidence type="ECO:0000256" key="1">
    <source>
        <dbReference type="ARBA" id="ARBA00022676"/>
    </source>
</evidence>
<organism evidence="4 5">
    <name type="scientific">Duncaniella freteri</name>
    <dbReference type="NCBI Taxonomy" id="2530391"/>
    <lineage>
        <taxon>Bacteria</taxon>
        <taxon>Pseudomonadati</taxon>
        <taxon>Bacteroidota</taxon>
        <taxon>Bacteroidia</taxon>
        <taxon>Bacteroidales</taxon>
        <taxon>Muribaculaceae</taxon>
        <taxon>Duncaniella</taxon>
    </lineage>
</organism>
<dbReference type="InterPro" id="IPR029044">
    <property type="entry name" value="Nucleotide-diphossugar_trans"/>
</dbReference>
<evidence type="ECO:0000256" key="2">
    <source>
        <dbReference type="ARBA" id="ARBA00022679"/>
    </source>
</evidence>
<feature type="domain" description="Glycosyltransferase 2-like" evidence="3">
    <location>
        <begin position="7"/>
        <end position="138"/>
    </location>
</feature>
<keyword evidence="2 4" id="KW-0808">Transferase</keyword>
<comment type="caution">
    <text evidence="4">The sequence shown here is derived from an EMBL/GenBank/DDBJ whole genome shotgun (WGS) entry which is preliminary data.</text>
</comment>
<keyword evidence="5" id="KW-1185">Reference proteome</keyword>
<dbReference type="EMBL" id="SJSA01000002">
    <property type="protein sequence ID" value="TGG36809.1"/>
    <property type="molecule type" value="Genomic_DNA"/>
</dbReference>
<gene>
    <name evidence="4" type="ORF">EZ315_13330</name>
</gene>
<dbReference type="Gene3D" id="3.90.550.10">
    <property type="entry name" value="Spore Coat Polysaccharide Biosynthesis Protein SpsA, Chain A"/>
    <property type="match status" value="1"/>
</dbReference>
<dbReference type="PANTHER" id="PTHR22916:SF51">
    <property type="entry name" value="GLYCOSYLTRANSFERASE EPSH-RELATED"/>
    <property type="match status" value="1"/>
</dbReference>
<dbReference type="SUPFAM" id="SSF53448">
    <property type="entry name" value="Nucleotide-diphospho-sugar transferases"/>
    <property type="match status" value="1"/>
</dbReference>
<protein>
    <submittedName>
        <fullName evidence="4">Glycosyltransferase family 2 protein</fullName>
    </submittedName>
</protein>
<sequence length="321" mass="37805">MMDTKLSVCIPVYGVEKYIEKCVLSLFNQTMKEGIEFVFVNDCTKDKSIEILKEVCSRFPERKSQVKIIHHDKNRGLAAARLTGMRNASGEYIAHCDSDDWVEPEMYQSLYYTAKSNDADIVSCDFIVENNNGSEPVSLYYNNNKDLYLQDVISNKWGTVWKFIIKRHIFTNGKIIFDEKICHGEDYIYTVQCILASSSYVNLNKNYYHYNCQNISSMMKTPSLDSAKQQYAASIFVFDILKKRNLFDKYSQSILLRKLFARNRFLYFGVGKWREIFPEIKNRYWSLHQVQLLSKIQYWMLEHMPLRLADKLISLHTKMKF</sequence>
<dbReference type="CDD" id="cd00761">
    <property type="entry name" value="Glyco_tranf_GTA_type"/>
    <property type="match status" value="1"/>
</dbReference>
<dbReference type="Pfam" id="PF00535">
    <property type="entry name" value="Glycos_transf_2"/>
    <property type="match status" value="1"/>
</dbReference>
<dbReference type="Proteomes" id="UP000297635">
    <property type="component" value="Unassembled WGS sequence"/>
</dbReference>
<dbReference type="GO" id="GO:0016758">
    <property type="term" value="F:hexosyltransferase activity"/>
    <property type="evidence" value="ECO:0007669"/>
    <property type="project" value="UniProtKB-ARBA"/>
</dbReference>
<accession>A0A4Z0V117</accession>
<dbReference type="InterPro" id="IPR001173">
    <property type="entry name" value="Glyco_trans_2-like"/>
</dbReference>
<name>A0A4Z0V117_9BACT</name>
<evidence type="ECO:0000313" key="4">
    <source>
        <dbReference type="EMBL" id="TGG36809.1"/>
    </source>
</evidence>
<proteinExistence type="predicted"/>
<evidence type="ECO:0000313" key="5">
    <source>
        <dbReference type="Proteomes" id="UP000297635"/>
    </source>
</evidence>
<dbReference type="PANTHER" id="PTHR22916">
    <property type="entry name" value="GLYCOSYLTRANSFERASE"/>
    <property type="match status" value="1"/>
</dbReference>
<evidence type="ECO:0000259" key="3">
    <source>
        <dbReference type="Pfam" id="PF00535"/>
    </source>
</evidence>
<reference evidence="4 5" key="1">
    <citation type="submission" date="2019-02" db="EMBL/GenBank/DDBJ databases">
        <title>Isolation and identification of novel species under the genus Muribaculum.</title>
        <authorList>
            <person name="Miyake S."/>
            <person name="Ding Y."/>
            <person name="Low A."/>
            <person name="Soh M."/>
            <person name="Seedorf H."/>
        </authorList>
    </citation>
    <scope>NUCLEOTIDE SEQUENCE [LARGE SCALE GENOMIC DNA]</scope>
    <source>
        <strain evidence="4 5">TLL-A3</strain>
    </source>
</reference>
<dbReference type="GeneID" id="82150774"/>